<dbReference type="SMART" id="SM01220">
    <property type="entry name" value="FSA_C"/>
    <property type="match status" value="1"/>
</dbReference>
<dbReference type="AlphaFoldDB" id="A0A238BNK2"/>
<dbReference type="PANTHER" id="PTHR31640:SF1">
    <property type="entry name" value="BRIDGE-LIKE LIPID TRANSFER PROTEIN FAMILY MEMBER 1"/>
    <property type="match status" value="1"/>
</dbReference>
<dbReference type="GO" id="GO:0098793">
    <property type="term" value="C:presynapse"/>
    <property type="evidence" value="ECO:0007669"/>
    <property type="project" value="GOC"/>
</dbReference>
<dbReference type="EMBL" id="KZ270085">
    <property type="protein sequence ID" value="OZC06594.1"/>
    <property type="molecule type" value="Genomic_DNA"/>
</dbReference>
<dbReference type="InterPro" id="IPR056742">
    <property type="entry name" value="BLTP1_C"/>
</dbReference>
<name>A0A238BNK2_9BILA</name>
<feature type="non-terminal residue" evidence="2">
    <location>
        <position position="1"/>
    </location>
</feature>
<evidence type="ECO:0000313" key="3">
    <source>
        <dbReference type="Proteomes" id="UP000242913"/>
    </source>
</evidence>
<dbReference type="PANTHER" id="PTHR31640">
    <property type="entry name" value="TRANSMEMBRANE PROTEIN KIAA1109"/>
    <property type="match status" value="1"/>
</dbReference>
<protein>
    <recommendedName>
        <fullName evidence="1">Bridge-like lipid transfer protein family member 1 C-terminal domain-containing protein</fullName>
    </recommendedName>
</protein>
<sequence length="1245" mass="143318">IFKYRIIIFRQTIEEQKPDIAEFSIIVKSNNVISAIKIESKIMHLIFMLRIFNSKIKQNNVYIVGKPEKAIQEVTFAIQDIKMMITERGALDINAMFRGWLTAIICTLRRVYETNNLQNTVHLAVESMKLNYITGSSFVIKTNAEKDNNDEEEEGNSSSIHCEDVSPWLKLTLTDATNTAFRITAEVVNILLISRYILNDNFFEKEIWGNISFCLNFKLGQMIRNETFQEDELRELADFTTNVCFLTHSFIYFCPKFANIIYMFPIFEDFNLSRNFWIKQKLKHSTHHTKQVENDSSQITSHSSIMSIADSLEMKVTLLFRDRTTVCIPLYSNNYQPFTSALLLGLKDAEAMVKFVRGVKAEVKFSNLKIIKSQEMTILNILQHIGSLMGAMRNTFANINEDQDVDANEYESMKIVISEVELDDDINPNNEYASIVKPEKRIRWVEQKVEKRKSTSAAASNRISIPYLYMSANIANMPEETALTPLVADFIHQMLETLPQHIPEQPENESEIFSMADTQSLFIDSKLMINILLSLTIQSSSLRFRAHQQRAGAMDFLLRLPSLKLFAASHNDTINNGLDISLSLRSFSVYFCNPHQPSALDAFTLTLDKFTAGFSHTSTFLHDNLHVKIACTIDIGQATFAYDMRKLSELIAFTDLWFRRKIVKRLLPKRYQFLKTRNIGSNRFFSKRTTKIMDKIMLKVSINAHWEAFKAKIQMSSAMGETNWTIEKISAKTIFHLQPSVQRRLNMYFAVSALKQEAKGGAISGSLRIADTALDFSWISFCNKPTSFSSKINLLELEMRTLWMDHVVIVILIDQLSLLCIDKWKLCKNQDGKIREAMVILNAISKYSKLQAIITKTIFYSIDNIIQKFSAFLKEQIEEGRKMLNLTNGMPLLTDKNEQKSSEMFHWATILDLITDIQMKSDAFPLPNDSNGKTIVSGRFTSIGQQASLVLMEGEIKANRWALFYLNQPTLIFLITAQYTFLDEKRTVGIDLSQKLLLKLSDVTKEIKVHQSNWTSAICKVERYKDQTSPKDATIQECLTLCIDQPLAQLFSQIQDSRKHQLRVLELFELPAMDSIFTSNQKAQIHTEKLRDVKSEVLCSVICDFHHPLGVQTDLTTQINFLPELLRSYFIEQDKEIEKKLGKSSIAKQTEKDENKKSDQRKYICKQWKVDPKILFIDKVKWDPPVIDEILRKLQIFDHRNSIPKVVQRYVMDHYDMFASKALFLIVKVAKEASVKSDPISIHLQ</sequence>
<dbReference type="GO" id="GO:0048488">
    <property type="term" value="P:synaptic vesicle endocytosis"/>
    <property type="evidence" value="ECO:0007669"/>
    <property type="project" value="TreeGrafter"/>
</dbReference>
<evidence type="ECO:0000313" key="2">
    <source>
        <dbReference type="EMBL" id="OZC06594.1"/>
    </source>
</evidence>
<evidence type="ECO:0000259" key="1">
    <source>
        <dbReference type="SMART" id="SM01220"/>
    </source>
</evidence>
<dbReference type="OrthoDB" id="10051416at2759"/>
<organism evidence="2 3">
    <name type="scientific">Onchocerca flexuosa</name>
    <dbReference type="NCBI Taxonomy" id="387005"/>
    <lineage>
        <taxon>Eukaryota</taxon>
        <taxon>Metazoa</taxon>
        <taxon>Ecdysozoa</taxon>
        <taxon>Nematoda</taxon>
        <taxon>Chromadorea</taxon>
        <taxon>Rhabditida</taxon>
        <taxon>Spirurina</taxon>
        <taxon>Spiruromorpha</taxon>
        <taxon>Filarioidea</taxon>
        <taxon>Onchocercidae</taxon>
        <taxon>Onchocerca</taxon>
    </lineage>
</organism>
<dbReference type="Pfam" id="PF25040">
    <property type="entry name" value="BLTP1_C"/>
    <property type="match status" value="2"/>
</dbReference>
<feature type="domain" description="Bridge-like lipid transfer protein family member 1 C-terminal" evidence="1">
    <location>
        <begin position="678"/>
        <end position="1229"/>
    </location>
</feature>
<keyword evidence="3" id="KW-1185">Reference proteome</keyword>
<dbReference type="Proteomes" id="UP000242913">
    <property type="component" value="Unassembled WGS sequence"/>
</dbReference>
<proteinExistence type="predicted"/>
<reference evidence="2 3" key="1">
    <citation type="submission" date="2015-12" db="EMBL/GenBank/DDBJ databases">
        <title>Draft genome of the nematode, Onchocerca flexuosa.</title>
        <authorList>
            <person name="Mitreva M."/>
        </authorList>
    </citation>
    <scope>NUCLEOTIDE SEQUENCE [LARGE SCALE GENOMIC DNA]</scope>
    <source>
        <strain evidence="2">Red Deer</strain>
    </source>
</reference>
<dbReference type="InterPro" id="IPR033616">
    <property type="entry name" value="BLTP1"/>
</dbReference>
<accession>A0A238BNK2</accession>
<gene>
    <name evidence="2" type="ORF">X798_06416</name>
</gene>